<proteinExistence type="inferred from homology"/>
<comment type="catalytic activity">
    <reaction evidence="1">
        <text>L-threonine = 2-oxobutanoate + NH4(+)</text>
        <dbReference type="Rhea" id="RHEA:22108"/>
        <dbReference type="ChEBI" id="CHEBI:16763"/>
        <dbReference type="ChEBI" id="CHEBI:28938"/>
        <dbReference type="ChEBI" id="CHEBI:57926"/>
        <dbReference type="EC" id="4.3.1.19"/>
    </reaction>
</comment>
<accession>A0A7Y9Z8N7</accession>
<keyword evidence="11" id="KW-1185">Reference proteome</keyword>
<feature type="domain" description="Tryptophan synthase beta chain-like PALP" evidence="9">
    <location>
        <begin position="19"/>
        <end position="292"/>
    </location>
</feature>
<evidence type="ECO:0000313" key="10">
    <source>
        <dbReference type="EMBL" id="NYI40869.1"/>
    </source>
</evidence>
<name>A0A7Y9Z8N7_9MICO</name>
<dbReference type="RefSeq" id="WP_062075853.1">
    <property type="nucleotide sequence ID" value="NZ_BBRC01000014.1"/>
</dbReference>
<dbReference type="AlphaFoldDB" id="A0A7Y9Z8N7"/>
<dbReference type="PANTHER" id="PTHR48078:SF7">
    <property type="entry name" value="BLL6502 PROTEIN"/>
    <property type="match status" value="1"/>
</dbReference>
<evidence type="ECO:0000313" key="11">
    <source>
        <dbReference type="Proteomes" id="UP000547973"/>
    </source>
</evidence>
<dbReference type="GO" id="GO:0006567">
    <property type="term" value="P:L-threonine catabolic process"/>
    <property type="evidence" value="ECO:0007669"/>
    <property type="project" value="TreeGrafter"/>
</dbReference>
<protein>
    <recommendedName>
        <fullName evidence="4">threonine ammonia-lyase</fullName>
        <ecNumber evidence="4">4.3.1.19</ecNumber>
    </recommendedName>
    <alternativeName>
        <fullName evidence="8">Threonine deaminase</fullName>
    </alternativeName>
</protein>
<evidence type="ECO:0000259" key="9">
    <source>
        <dbReference type="Pfam" id="PF00291"/>
    </source>
</evidence>
<evidence type="ECO:0000256" key="6">
    <source>
        <dbReference type="ARBA" id="ARBA00023239"/>
    </source>
</evidence>
<dbReference type="GO" id="GO:0003941">
    <property type="term" value="F:L-serine ammonia-lyase activity"/>
    <property type="evidence" value="ECO:0007669"/>
    <property type="project" value="TreeGrafter"/>
</dbReference>
<evidence type="ECO:0000256" key="1">
    <source>
        <dbReference type="ARBA" id="ARBA00001274"/>
    </source>
</evidence>
<dbReference type="Proteomes" id="UP000547973">
    <property type="component" value="Unassembled WGS sequence"/>
</dbReference>
<dbReference type="GO" id="GO:0004794">
    <property type="term" value="F:threonine deaminase activity"/>
    <property type="evidence" value="ECO:0007669"/>
    <property type="project" value="UniProtKB-EC"/>
</dbReference>
<evidence type="ECO:0000256" key="5">
    <source>
        <dbReference type="ARBA" id="ARBA00022898"/>
    </source>
</evidence>
<dbReference type="InterPro" id="IPR050147">
    <property type="entry name" value="Ser/Thr_Dehydratase"/>
</dbReference>
<dbReference type="SUPFAM" id="SSF53686">
    <property type="entry name" value="Tryptophan synthase beta subunit-like PLP-dependent enzymes"/>
    <property type="match status" value="1"/>
</dbReference>
<keyword evidence="6 10" id="KW-0456">Lyase</keyword>
<dbReference type="InterPro" id="IPR001926">
    <property type="entry name" value="TrpB-like_PALP"/>
</dbReference>
<dbReference type="InterPro" id="IPR036052">
    <property type="entry name" value="TrpB-like_PALP_sf"/>
</dbReference>
<evidence type="ECO:0000256" key="4">
    <source>
        <dbReference type="ARBA" id="ARBA00012096"/>
    </source>
</evidence>
<dbReference type="GO" id="GO:0009097">
    <property type="term" value="P:isoleucine biosynthetic process"/>
    <property type="evidence" value="ECO:0007669"/>
    <property type="project" value="TreeGrafter"/>
</dbReference>
<sequence length="320" mass="32538">MEKLTIDGVYAAAARLRDLLPPTPAWSYPVLDAAIGSHAIVKHENVQPTGAFKVRGGLNLLATLSPAERAAGLITVSTGNHAQSLAYAAARSGVAATIVMPRSTPAEKVDAVRAWGARAVLEGADMAQAADFAVGLAARDGLHFVNPGNTPAIVYGHGTVYLELLQAHPEIETLYVPVGSGSGLAGALLVRDAIAPHTRVVGVQAEGASAAYDSWRSGTVKTVEAHTFAAGLATGSGFELPQSIMRERLDDFLLVSDDDLRHAMSLMATAAHTLCEGAGAGGLAGALADASRPGVVGFACTGGNACASEMAGLGRVAVGV</sequence>
<dbReference type="Pfam" id="PF00291">
    <property type="entry name" value="PALP"/>
    <property type="match status" value="1"/>
</dbReference>
<gene>
    <name evidence="10" type="ORF">BKA03_000988</name>
</gene>
<evidence type="ECO:0000256" key="2">
    <source>
        <dbReference type="ARBA" id="ARBA00001933"/>
    </source>
</evidence>
<evidence type="ECO:0000256" key="7">
    <source>
        <dbReference type="ARBA" id="ARBA00025527"/>
    </source>
</evidence>
<organism evidence="10 11">
    <name type="scientific">Demequina lutea</name>
    <dbReference type="NCBI Taxonomy" id="431489"/>
    <lineage>
        <taxon>Bacteria</taxon>
        <taxon>Bacillati</taxon>
        <taxon>Actinomycetota</taxon>
        <taxon>Actinomycetes</taxon>
        <taxon>Micrococcales</taxon>
        <taxon>Demequinaceae</taxon>
        <taxon>Demequina</taxon>
    </lineage>
</organism>
<dbReference type="EC" id="4.3.1.19" evidence="4"/>
<evidence type="ECO:0000256" key="3">
    <source>
        <dbReference type="ARBA" id="ARBA00010869"/>
    </source>
</evidence>
<comment type="similarity">
    <text evidence="3">Belongs to the serine/threonine dehydratase family.</text>
</comment>
<dbReference type="GO" id="GO:0006565">
    <property type="term" value="P:L-serine catabolic process"/>
    <property type="evidence" value="ECO:0007669"/>
    <property type="project" value="TreeGrafter"/>
</dbReference>
<dbReference type="PANTHER" id="PTHR48078">
    <property type="entry name" value="THREONINE DEHYDRATASE, MITOCHONDRIAL-RELATED"/>
    <property type="match status" value="1"/>
</dbReference>
<comment type="cofactor">
    <cofactor evidence="2">
        <name>pyridoxal 5'-phosphate</name>
        <dbReference type="ChEBI" id="CHEBI:597326"/>
    </cofactor>
</comment>
<evidence type="ECO:0000256" key="8">
    <source>
        <dbReference type="ARBA" id="ARBA00031427"/>
    </source>
</evidence>
<dbReference type="FunFam" id="3.40.50.1100:FF:000005">
    <property type="entry name" value="Threonine dehydratase catabolic"/>
    <property type="match status" value="1"/>
</dbReference>
<dbReference type="EMBL" id="JACBZO010000001">
    <property type="protein sequence ID" value="NYI40869.1"/>
    <property type="molecule type" value="Genomic_DNA"/>
</dbReference>
<keyword evidence="5" id="KW-0663">Pyridoxal phosphate</keyword>
<comment type="caution">
    <text evidence="10">The sequence shown here is derived from an EMBL/GenBank/DDBJ whole genome shotgun (WGS) entry which is preliminary data.</text>
</comment>
<comment type="function">
    <text evidence="7">Catalyzes the anaerobic formation of alpha-ketobutyrate and ammonia from threonine in a two-step reaction. The first step involved a dehydration of threonine and a production of enamine intermediates (aminocrotonate), which tautomerizes to its imine form (iminobutyrate). Both intermediates are unstable and short-lived. The second step is the nonenzymatic hydrolysis of the enamine/imine intermediates to form 2-ketobutyrate and free ammonia. In the low water environment of the cell, the second step is accelerated by RidA.</text>
</comment>
<reference evidence="10 11" key="1">
    <citation type="submission" date="2020-07" db="EMBL/GenBank/DDBJ databases">
        <title>Sequencing the genomes of 1000 actinobacteria strains.</title>
        <authorList>
            <person name="Klenk H.-P."/>
        </authorList>
    </citation>
    <scope>NUCLEOTIDE SEQUENCE [LARGE SCALE GENOMIC DNA]</scope>
    <source>
        <strain evidence="10 11">DSM 19970</strain>
    </source>
</reference>
<dbReference type="Gene3D" id="3.40.50.1100">
    <property type="match status" value="2"/>
</dbReference>
<dbReference type="OrthoDB" id="9811476at2"/>